<dbReference type="OrthoDB" id="1295285at2759"/>
<dbReference type="PANTHER" id="PTHR31470">
    <property type="entry name" value="CYSTEINE PROTEINASES SUPERFAMILY PROTEIN-RELATED-RELATED"/>
    <property type="match status" value="1"/>
</dbReference>
<dbReference type="AlphaFoldDB" id="A0A2G2WHX9"/>
<gene>
    <name evidence="1" type="ORF">CQW23_14015</name>
</gene>
<sequence length="394" mass="45894">MDRYYPGMDKYVFSDIVFTDEEELEFNLGAIHQDSLGHEHHNDSYHSIPPITEDAFSVLKNEISNVRSHMSLFQEKVDIQFNGMREFVEESVKLILNELRFVKKQSSEFIEKEHVDVGLQIPPASKKQNEVLVDPVIEKYSFRDDVSVPLDVMNNPVNDQSPFVDKPFFTESQLVALERTFRELETTKAHIATPIMFDKSPVGVYNQSDTSCRRCPLYSKSKHPFQEYIGFKTPNSLIQQFTDWCYPKSRGKRESFHWILVIFRIRHKCLYVYDSMMEGVVHSKNVLDHVRSLSTMIPLFLVSTNFYGKRSNIYWHREAAYIDKSLSEPSEYVVLKDTPQQRPQSKIMPDESRMMEQSVKVRQLEMLLASMVVSKDLGNSLEVQGHDNTSHKML</sequence>
<reference evidence="2" key="2">
    <citation type="journal article" date="2017" name="J. Anim. Genet.">
        <title>Multiple reference genome sequences of hot pepper reveal the massive evolution of plant disease resistance genes by retroduplication.</title>
        <authorList>
            <person name="Kim S."/>
            <person name="Park J."/>
            <person name="Yeom S.-I."/>
            <person name="Kim Y.-M."/>
            <person name="Seo E."/>
            <person name="Kim K.-T."/>
            <person name="Kim M.-S."/>
            <person name="Lee J.M."/>
            <person name="Cheong K."/>
            <person name="Shin H.-S."/>
            <person name="Kim S.-B."/>
            <person name="Han K."/>
            <person name="Lee J."/>
            <person name="Park M."/>
            <person name="Lee H.-A."/>
            <person name="Lee H.-Y."/>
            <person name="Lee Y."/>
            <person name="Oh S."/>
            <person name="Lee J.H."/>
            <person name="Choi E."/>
            <person name="Choi E."/>
            <person name="Lee S.E."/>
            <person name="Jeon J."/>
            <person name="Kim H."/>
            <person name="Choi G."/>
            <person name="Song H."/>
            <person name="Lee J."/>
            <person name="Lee S.-C."/>
            <person name="Kwon J.-K."/>
            <person name="Lee H.-Y."/>
            <person name="Koo N."/>
            <person name="Hong Y."/>
            <person name="Kim R.W."/>
            <person name="Kang W.-H."/>
            <person name="Huh J.H."/>
            <person name="Kang B.-C."/>
            <person name="Yang T.-J."/>
            <person name="Lee Y.-H."/>
            <person name="Bennetzen J.L."/>
            <person name="Choi D."/>
        </authorList>
    </citation>
    <scope>NUCLEOTIDE SEQUENCE [LARGE SCALE GENOMIC DNA]</scope>
    <source>
        <strain evidence="2">cv. PBC81</strain>
    </source>
</reference>
<reference evidence="1 2" key="1">
    <citation type="journal article" date="2017" name="Genome Biol.">
        <title>New reference genome sequences of hot pepper reveal the massive evolution of plant disease-resistance genes by retroduplication.</title>
        <authorList>
            <person name="Kim S."/>
            <person name="Park J."/>
            <person name="Yeom S.I."/>
            <person name="Kim Y.M."/>
            <person name="Seo E."/>
            <person name="Kim K.T."/>
            <person name="Kim M.S."/>
            <person name="Lee J.M."/>
            <person name="Cheong K."/>
            <person name="Shin H.S."/>
            <person name="Kim S.B."/>
            <person name="Han K."/>
            <person name="Lee J."/>
            <person name="Park M."/>
            <person name="Lee H.A."/>
            <person name="Lee H.Y."/>
            <person name="Lee Y."/>
            <person name="Oh S."/>
            <person name="Lee J.H."/>
            <person name="Choi E."/>
            <person name="Choi E."/>
            <person name="Lee S.E."/>
            <person name="Jeon J."/>
            <person name="Kim H."/>
            <person name="Choi G."/>
            <person name="Song H."/>
            <person name="Lee J."/>
            <person name="Lee S.C."/>
            <person name="Kwon J.K."/>
            <person name="Lee H.Y."/>
            <person name="Koo N."/>
            <person name="Hong Y."/>
            <person name="Kim R.W."/>
            <person name="Kang W.H."/>
            <person name="Huh J.H."/>
            <person name="Kang B.C."/>
            <person name="Yang T.J."/>
            <person name="Lee Y.H."/>
            <person name="Bennetzen J.L."/>
            <person name="Choi D."/>
        </authorList>
    </citation>
    <scope>NUCLEOTIDE SEQUENCE [LARGE SCALE GENOMIC DNA]</scope>
    <source>
        <strain evidence="2">cv. PBC81</strain>
    </source>
</reference>
<keyword evidence="2" id="KW-1185">Reference proteome</keyword>
<dbReference type="InterPro" id="IPR038765">
    <property type="entry name" value="Papain-like_cys_pep_sf"/>
</dbReference>
<name>A0A2G2WHX9_CAPBA</name>
<evidence type="ECO:0000313" key="1">
    <source>
        <dbReference type="EMBL" id="PHT44857.1"/>
    </source>
</evidence>
<evidence type="ECO:0008006" key="3">
    <source>
        <dbReference type="Google" id="ProtNLM"/>
    </source>
</evidence>
<accession>A0A2G2WHX9</accession>
<dbReference type="Proteomes" id="UP000224567">
    <property type="component" value="Unassembled WGS sequence"/>
</dbReference>
<dbReference type="SUPFAM" id="SSF54001">
    <property type="entry name" value="Cysteine proteinases"/>
    <property type="match status" value="1"/>
</dbReference>
<dbReference type="EMBL" id="MLFT02000006">
    <property type="protein sequence ID" value="PHT44857.1"/>
    <property type="molecule type" value="Genomic_DNA"/>
</dbReference>
<evidence type="ECO:0000313" key="2">
    <source>
        <dbReference type="Proteomes" id="UP000224567"/>
    </source>
</evidence>
<dbReference type="Gene3D" id="3.40.395.10">
    <property type="entry name" value="Adenoviral Proteinase, Chain A"/>
    <property type="match status" value="1"/>
</dbReference>
<proteinExistence type="predicted"/>
<dbReference type="PANTHER" id="PTHR31470:SF56">
    <property type="entry name" value="ULP1 PROTEASE FAMILY, C-TERMINAL CATALYTIC DOMAIN CONTAINING PROTEIN"/>
    <property type="match status" value="1"/>
</dbReference>
<comment type="caution">
    <text evidence="1">The sequence shown here is derived from an EMBL/GenBank/DDBJ whole genome shotgun (WGS) entry which is preliminary data.</text>
</comment>
<protein>
    <recommendedName>
        <fullName evidence="3">Ubiquitin-like protease family profile domain-containing protein</fullName>
    </recommendedName>
</protein>
<organism evidence="1 2">
    <name type="scientific">Capsicum baccatum</name>
    <name type="common">Peruvian pepper</name>
    <dbReference type="NCBI Taxonomy" id="33114"/>
    <lineage>
        <taxon>Eukaryota</taxon>
        <taxon>Viridiplantae</taxon>
        <taxon>Streptophyta</taxon>
        <taxon>Embryophyta</taxon>
        <taxon>Tracheophyta</taxon>
        <taxon>Spermatophyta</taxon>
        <taxon>Magnoliopsida</taxon>
        <taxon>eudicotyledons</taxon>
        <taxon>Gunneridae</taxon>
        <taxon>Pentapetalae</taxon>
        <taxon>asterids</taxon>
        <taxon>lamiids</taxon>
        <taxon>Solanales</taxon>
        <taxon>Solanaceae</taxon>
        <taxon>Solanoideae</taxon>
        <taxon>Capsiceae</taxon>
        <taxon>Capsicum</taxon>
    </lineage>
</organism>